<dbReference type="OrthoDB" id="1589813at2759"/>
<dbReference type="PANTHER" id="PTHR31170">
    <property type="entry name" value="BNAC04G53230D PROTEIN"/>
    <property type="match status" value="1"/>
</dbReference>
<protein>
    <submittedName>
        <fullName evidence="1">Uncharacterized protein</fullName>
    </submittedName>
</protein>
<accession>A0A0K9NVS4</accession>
<reference evidence="2" key="1">
    <citation type="journal article" date="2016" name="Nature">
        <title>The genome of the seagrass Zostera marina reveals angiosperm adaptation to the sea.</title>
        <authorList>
            <person name="Olsen J.L."/>
            <person name="Rouze P."/>
            <person name="Verhelst B."/>
            <person name="Lin Y.-C."/>
            <person name="Bayer T."/>
            <person name="Collen J."/>
            <person name="Dattolo E."/>
            <person name="De Paoli E."/>
            <person name="Dittami S."/>
            <person name="Maumus F."/>
            <person name="Michel G."/>
            <person name="Kersting A."/>
            <person name="Lauritano C."/>
            <person name="Lohaus R."/>
            <person name="Toepel M."/>
            <person name="Tonon T."/>
            <person name="Vanneste K."/>
            <person name="Amirebrahimi M."/>
            <person name="Brakel J."/>
            <person name="Bostroem C."/>
            <person name="Chovatia M."/>
            <person name="Grimwood J."/>
            <person name="Jenkins J.W."/>
            <person name="Jueterbock A."/>
            <person name="Mraz A."/>
            <person name="Stam W.T."/>
            <person name="Tice H."/>
            <person name="Bornberg-Bauer E."/>
            <person name="Green P.J."/>
            <person name="Pearson G.A."/>
            <person name="Procaccini G."/>
            <person name="Duarte C.M."/>
            <person name="Schmutz J."/>
            <person name="Reusch T.B.H."/>
            <person name="Van de Peer Y."/>
        </authorList>
    </citation>
    <scope>NUCLEOTIDE SEQUENCE [LARGE SCALE GENOMIC DNA]</scope>
    <source>
        <strain evidence="2">cv. Finnish</strain>
    </source>
</reference>
<proteinExistence type="predicted"/>
<dbReference type="EMBL" id="LFYR01001623">
    <property type="protein sequence ID" value="KMZ60152.1"/>
    <property type="molecule type" value="Genomic_DNA"/>
</dbReference>
<dbReference type="PANTHER" id="PTHR31170:SF25">
    <property type="entry name" value="BNAA09G04570D PROTEIN"/>
    <property type="match status" value="1"/>
</dbReference>
<gene>
    <name evidence="1" type="ORF">ZOSMA_5G00120</name>
</gene>
<sequence>MNSRLKHMKDMKLKFLNDLCKETANNNEGVTKEGVLKNITTAVQEKANDAHKKYSESSFNMSPEDFVKMLILDGSFIVKFFVLNSLERDLLLFENQIPFFIFETIFGCCFSQQRDITLLNHALSYFSEDKITLQMLPNKYWMGEKPEKIHHLLHLSHICLVWPENHVDETLLRNLSTKFIHETPRMLSTIPNATRLREYEIKFRMKKIRGNYDTFLDVSFKDGIMEIPHLDIYDDTASKFRNLLALEQSCEKYGSKLTRYMSFMDDLVDKDSDVVLLMKKNIIGNFLGSTQRLANMFIEMRDGLFLDRNDHYLVKVYKKINKHC</sequence>
<evidence type="ECO:0000313" key="1">
    <source>
        <dbReference type="EMBL" id="KMZ60152.1"/>
    </source>
</evidence>
<keyword evidence="2" id="KW-1185">Reference proteome</keyword>
<dbReference type="OMA" id="WPQWRAY"/>
<dbReference type="InterPro" id="IPR004158">
    <property type="entry name" value="DUF247_pln"/>
</dbReference>
<name>A0A0K9NVS4_ZOSMR</name>
<dbReference type="Proteomes" id="UP000036987">
    <property type="component" value="Unassembled WGS sequence"/>
</dbReference>
<dbReference type="AlphaFoldDB" id="A0A0K9NVS4"/>
<comment type="caution">
    <text evidence="1">The sequence shown here is derived from an EMBL/GenBank/DDBJ whole genome shotgun (WGS) entry which is preliminary data.</text>
</comment>
<dbReference type="Pfam" id="PF03140">
    <property type="entry name" value="DUF247"/>
    <property type="match status" value="1"/>
</dbReference>
<organism evidence="1 2">
    <name type="scientific">Zostera marina</name>
    <name type="common">Eelgrass</name>
    <dbReference type="NCBI Taxonomy" id="29655"/>
    <lineage>
        <taxon>Eukaryota</taxon>
        <taxon>Viridiplantae</taxon>
        <taxon>Streptophyta</taxon>
        <taxon>Embryophyta</taxon>
        <taxon>Tracheophyta</taxon>
        <taxon>Spermatophyta</taxon>
        <taxon>Magnoliopsida</taxon>
        <taxon>Liliopsida</taxon>
        <taxon>Zosteraceae</taxon>
        <taxon>Zostera</taxon>
    </lineage>
</organism>
<evidence type="ECO:0000313" key="2">
    <source>
        <dbReference type="Proteomes" id="UP000036987"/>
    </source>
</evidence>